<evidence type="ECO:0000313" key="3">
    <source>
        <dbReference type="Proteomes" id="UP000807716"/>
    </source>
</evidence>
<dbReference type="InterPro" id="IPR010021">
    <property type="entry name" value="PGPP1/Gep4"/>
</dbReference>
<evidence type="ECO:0000313" key="2">
    <source>
        <dbReference type="EMBL" id="KAG0264505.1"/>
    </source>
</evidence>
<proteinExistence type="predicted"/>
<evidence type="ECO:0008006" key="4">
    <source>
        <dbReference type="Google" id="ProtNLM"/>
    </source>
</evidence>
<dbReference type="Pfam" id="PF09419">
    <property type="entry name" value="PGP_phosphatase"/>
    <property type="match status" value="1"/>
</dbReference>
<feature type="region of interest" description="Disordered" evidence="1">
    <location>
        <begin position="209"/>
        <end position="356"/>
    </location>
</feature>
<feature type="compositionally biased region" description="Basic and acidic residues" evidence="1">
    <location>
        <begin position="267"/>
        <end position="287"/>
    </location>
</feature>
<dbReference type="InterPro" id="IPR027706">
    <property type="entry name" value="PGP_Pase"/>
</dbReference>
<reference evidence="2" key="1">
    <citation type="journal article" date="2020" name="Fungal Divers.">
        <title>Resolving the Mortierellaceae phylogeny through synthesis of multi-gene phylogenetics and phylogenomics.</title>
        <authorList>
            <person name="Vandepol N."/>
            <person name="Liber J."/>
            <person name="Desiro A."/>
            <person name="Na H."/>
            <person name="Kennedy M."/>
            <person name="Barry K."/>
            <person name="Grigoriev I.V."/>
            <person name="Miller A.N."/>
            <person name="O'Donnell K."/>
            <person name="Stajich J.E."/>
            <person name="Bonito G."/>
        </authorList>
    </citation>
    <scope>NUCLEOTIDE SEQUENCE</scope>
    <source>
        <strain evidence="2">BC1065</strain>
    </source>
</reference>
<keyword evidence="3" id="KW-1185">Reference proteome</keyword>
<gene>
    <name evidence="2" type="ORF">DFQ27_001174</name>
</gene>
<comment type="caution">
    <text evidence="2">The sequence shown here is derived from an EMBL/GenBank/DDBJ whole genome shotgun (WGS) entry which is preliminary data.</text>
</comment>
<dbReference type="GO" id="GO:0032049">
    <property type="term" value="P:cardiolipin biosynthetic process"/>
    <property type="evidence" value="ECO:0007669"/>
    <property type="project" value="TreeGrafter"/>
</dbReference>
<dbReference type="Proteomes" id="UP000807716">
    <property type="component" value="Unassembled WGS sequence"/>
</dbReference>
<dbReference type="PANTHER" id="PTHR19288:SF25">
    <property type="entry name" value="PHOSPHATIDYLGLYCEROPHOSPHATASE GEP4, MITOCHONDRIAL"/>
    <property type="match status" value="1"/>
</dbReference>
<feature type="compositionally biased region" description="Basic and acidic residues" evidence="1">
    <location>
        <begin position="311"/>
        <end position="329"/>
    </location>
</feature>
<feature type="compositionally biased region" description="Polar residues" evidence="1">
    <location>
        <begin position="345"/>
        <end position="356"/>
    </location>
</feature>
<accession>A0A9P6QDW9</accession>
<dbReference type="OrthoDB" id="198652at2759"/>
<dbReference type="NCBIfam" id="TIGR01668">
    <property type="entry name" value="YqeG_hyp_ppase"/>
    <property type="match status" value="1"/>
</dbReference>
<dbReference type="EMBL" id="JAAAJB010000138">
    <property type="protein sequence ID" value="KAG0264505.1"/>
    <property type="molecule type" value="Genomic_DNA"/>
</dbReference>
<dbReference type="PANTHER" id="PTHR19288">
    <property type="entry name" value="4-NITROPHENYLPHOSPHATASE-RELATED"/>
    <property type="match status" value="1"/>
</dbReference>
<dbReference type="AlphaFoldDB" id="A0A9P6QDW9"/>
<name>A0A9P6QDW9_9FUNG</name>
<evidence type="ECO:0000256" key="1">
    <source>
        <dbReference type="SAM" id="MobiDB-lite"/>
    </source>
</evidence>
<dbReference type="GO" id="GO:0005739">
    <property type="term" value="C:mitochondrion"/>
    <property type="evidence" value="ECO:0007669"/>
    <property type="project" value="TreeGrafter"/>
</dbReference>
<dbReference type="GO" id="GO:0008962">
    <property type="term" value="F:phosphatidylglycerophosphatase activity"/>
    <property type="evidence" value="ECO:0007669"/>
    <property type="project" value="InterPro"/>
</dbReference>
<dbReference type="InterPro" id="IPR036412">
    <property type="entry name" value="HAD-like_sf"/>
</dbReference>
<dbReference type="SUPFAM" id="SSF56784">
    <property type="entry name" value="HAD-like"/>
    <property type="match status" value="1"/>
</dbReference>
<sequence>MVQSFNLQGIVQAFRVVVNPRLMIPNLAVADIRNINFGELHKAGIKAVAFDKDNCLTRPYSNEIHPPFAEAWKECLQVYKDNIVIMSNSSGTPDDKDYQGAIALEKSLGVHVLRHQEKKPGGGPELLAHFKGLEREEIAFVGDRALTDVVFGNTNGMFSILTRQVVTEQGDNPMAIRIDSGTDTPEPSTPPLNTDAAKVDQQLESSIDVSAATEPASADTPATPADTPSEAPDEPEEKETNDNDNIATSSGVKDDQAEESLGQPEPEIPKPSKKDEEVPATVDDEKPTVGGVTEGTPTPTALEDEVTAGIKRPEPDSKDEADKESRDYLEGAYKSPFRHAAPLATKSQESQPQESS</sequence>
<dbReference type="Gene3D" id="3.40.50.1000">
    <property type="entry name" value="HAD superfamily/HAD-like"/>
    <property type="match status" value="1"/>
</dbReference>
<feature type="region of interest" description="Disordered" evidence="1">
    <location>
        <begin position="174"/>
        <end position="195"/>
    </location>
</feature>
<organism evidence="2 3">
    <name type="scientific">Actinomortierella ambigua</name>
    <dbReference type="NCBI Taxonomy" id="1343610"/>
    <lineage>
        <taxon>Eukaryota</taxon>
        <taxon>Fungi</taxon>
        <taxon>Fungi incertae sedis</taxon>
        <taxon>Mucoromycota</taxon>
        <taxon>Mortierellomycotina</taxon>
        <taxon>Mortierellomycetes</taxon>
        <taxon>Mortierellales</taxon>
        <taxon>Mortierellaceae</taxon>
        <taxon>Actinomortierella</taxon>
    </lineage>
</organism>
<feature type="compositionally biased region" description="Low complexity" evidence="1">
    <location>
        <begin position="288"/>
        <end position="300"/>
    </location>
</feature>
<dbReference type="InterPro" id="IPR023214">
    <property type="entry name" value="HAD_sf"/>
</dbReference>
<protein>
    <recommendedName>
        <fullName evidence="4">HAD-superfamily phosphatase</fullName>
    </recommendedName>
</protein>
<feature type="compositionally biased region" description="Low complexity" evidence="1">
    <location>
        <begin position="210"/>
        <end position="230"/>
    </location>
</feature>